<proteinExistence type="predicted"/>
<comment type="caution">
    <text evidence="3">The sequence shown here is derived from an EMBL/GenBank/DDBJ whole genome shotgun (WGS) entry which is preliminary data.</text>
</comment>
<name>A0A9D1AJS3_9FIRM</name>
<dbReference type="InterPro" id="IPR025377">
    <property type="entry name" value="DUF4367"/>
</dbReference>
<reference evidence="3" key="1">
    <citation type="submission" date="2020-10" db="EMBL/GenBank/DDBJ databases">
        <authorList>
            <person name="Gilroy R."/>
        </authorList>
    </citation>
    <scope>NUCLEOTIDE SEQUENCE</scope>
    <source>
        <strain evidence="3">CHK184-25365</strain>
    </source>
</reference>
<keyword evidence="1" id="KW-0472">Membrane</keyword>
<feature type="domain" description="DUF4367" evidence="2">
    <location>
        <begin position="290"/>
        <end position="411"/>
    </location>
</feature>
<protein>
    <submittedName>
        <fullName evidence="3">DUF4367 domain-containing protein</fullName>
    </submittedName>
</protein>
<evidence type="ECO:0000259" key="2">
    <source>
        <dbReference type="Pfam" id="PF14285"/>
    </source>
</evidence>
<dbReference type="EMBL" id="DVGY01000151">
    <property type="protein sequence ID" value="HIR41487.1"/>
    <property type="molecule type" value="Genomic_DNA"/>
</dbReference>
<dbReference type="AlphaFoldDB" id="A0A9D1AJS3"/>
<keyword evidence="1" id="KW-0812">Transmembrane</keyword>
<organism evidence="3 4">
    <name type="scientific">Candidatus Egerieicola pullicola</name>
    <dbReference type="NCBI Taxonomy" id="2840775"/>
    <lineage>
        <taxon>Bacteria</taxon>
        <taxon>Bacillati</taxon>
        <taxon>Bacillota</taxon>
        <taxon>Clostridia</taxon>
        <taxon>Eubacteriales</taxon>
        <taxon>Oscillospiraceae</taxon>
        <taxon>Oscillospiraceae incertae sedis</taxon>
        <taxon>Candidatus Egerieicola</taxon>
    </lineage>
</organism>
<evidence type="ECO:0000313" key="3">
    <source>
        <dbReference type="EMBL" id="HIR41487.1"/>
    </source>
</evidence>
<evidence type="ECO:0000313" key="4">
    <source>
        <dbReference type="Proteomes" id="UP000886749"/>
    </source>
</evidence>
<sequence length="416" mass="48423">MTRDEIRRAFRQAQQEQFAAVPQQPKIDVSPKFQRKMERLLQRAPRRRISKKQRIVGILLAAVLLVLGGCTVYQIAFTNGAYIKYTGAYTNYDTNQLEYHYLIAGYRGEQSYVPHYQFPDPQGFIHLYDGSYEPSIQTSHYDQWYNADTGEVLNLTQELMYPALRLEVPIQLESTDLDGVTVYYGCGEEKAYAFWLYENSAIKLEYWGSVSEEQLLSWIQQMDYTSHSVEMDFDRDFDFCCYMNYDYNWDVYPPIPLELKYWYRLWDEVYDNIDQSATGRATSRGEEANYHFETLPEGFTLTADKAKISSDDADSGGFCLGWSNDYTNSTGDRIRLQQVILSYLPNGNGHYTFAIPSTHPMEEIKVLDMDGLYGKEEGYSRLVWRYGGRMMEILYYGDISQQEIIALAETVDYSQE</sequence>
<dbReference type="Pfam" id="PF14285">
    <property type="entry name" value="DUF4367"/>
    <property type="match status" value="1"/>
</dbReference>
<accession>A0A9D1AJS3</accession>
<gene>
    <name evidence="3" type="ORF">IAB36_06655</name>
</gene>
<reference evidence="3" key="2">
    <citation type="journal article" date="2021" name="PeerJ">
        <title>Extensive microbial diversity within the chicken gut microbiome revealed by metagenomics and culture.</title>
        <authorList>
            <person name="Gilroy R."/>
            <person name="Ravi A."/>
            <person name="Getino M."/>
            <person name="Pursley I."/>
            <person name="Horton D.L."/>
            <person name="Alikhan N.F."/>
            <person name="Baker D."/>
            <person name="Gharbi K."/>
            <person name="Hall N."/>
            <person name="Watson M."/>
            <person name="Adriaenssens E.M."/>
            <person name="Foster-Nyarko E."/>
            <person name="Jarju S."/>
            <person name="Secka A."/>
            <person name="Antonio M."/>
            <person name="Oren A."/>
            <person name="Chaudhuri R.R."/>
            <person name="La Ragione R."/>
            <person name="Hildebrand F."/>
            <person name="Pallen M.J."/>
        </authorList>
    </citation>
    <scope>NUCLEOTIDE SEQUENCE</scope>
    <source>
        <strain evidence="3">CHK184-25365</strain>
    </source>
</reference>
<keyword evidence="1" id="KW-1133">Transmembrane helix</keyword>
<feature type="transmembrane region" description="Helical" evidence="1">
    <location>
        <begin position="55"/>
        <end position="76"/>
    </location>
</feature>
<evidence type="ECO:0000256" key="1">
    <source>
        <dbReference type="SAM" id="Phobius"/>
    </source>
</evidence>
<dbReference type="Proteomes" id="UP000886749">
    <property type="component" value="Unassembled WGS sequence"/>
</dbReference>